<proteinExistence type="predicted"/>
<dbReference type="RefSeq" id="WP_129474715.1">
    <property type="nucleotide sequence ID" value="NZ_SDWS01000003.1"/>
</dbReference>
<comment type="caution">
    <text evidence="4">The sequence shown here is derived from an EMBL/GenBank/DDBJ whole genome shotgun (WGS) entry which is preliminary data.</text>
</comment>
<dbReference type="Gene3D" id="3.40.50.1820">
    <property type="entry name" value="alpha/beta hydrolase"/>
    <property type="match status" value="1"/>
</dbReference>
<reference evidence="4 5" key="1">
    <citation type="submission" date="2019-01" db="EMBL/GenBank/DDBJ databases">
        <title>Novel species of Nocardioides.</title>
        <authorList>
            <person name="Liu Q."/>
            <person name="Xin Y.-H."/>
        </authorList>
    </citation>
    <scope>NUCLEOTIDE SEQUENCE [LARGE SCALE GENOMIC DNA]</scope>
    <source>
        <strain evidence="4 5">HLT3-15</strain>
    </source>
</reference>
<feature type="transmembrane region" description="Helical" evidence="3">
    <location>
        <begin position="227"/>
        <end position="260"/>
    </location>
</feature>
<feature type="region of interest" description="Disordered" evidence="2">
    <location>
        <begin position="115"/>
        <end position="142"/>
    </location>
</feature>
<dbReference type="AlphaFoldDB" id="A0A4Q2RUC9"/>
<feature type="coiled-coil region" evidence="1">
    <location>
        <begin position="86"/>
        <end position="113"/>
    </location>
</feature>
<evidence type="ECO:0000256" key="1">
    <source>
        <dbReference type="SAM" id="Coils"/>
    </source>
</evidence>
<keyword evidence="3" id="KW-0472">Membrane</keyword>
<keyword evidence="1" id="KW-0175">Coiled coil</keyword>
<name>A0A4Q2RUC9_9ACTN</name>
<gene>
    <name evidence="4" type="ORF">EUA06_08875</name>
</gene>
<keyword evidence="5" id="KW-1185">Reference proteome</keyword>
<accession>A0A4Q2RUC9</accession>
<feature type="compositionally biased region" description="Polar residues" evidence="2">
    <location>
        <begin position="449"/>
        <end position="464"/>
    </location>
</feature>
<dbReference type="Proteomes" id="UP000291838">
    <property type="component" value="Unassembled WGS sequence"/>
</dbReference>
<evidence type="ECO:0000313" key="5">
    <source>
        <dbReference type="Proteomes" id="UP000291838"/>
    </source>
</evidence>
<dbReference type="SUPFAM" id="SSF53474">
    <property type="entry name" value="alpha/beta-Hydrolases"/>
    <property type="match status" value="1"/>
</dbReference>
<keyword evidence="3" id="KW-1133">Transmembrane helix</keyword>
<keyword evidence="3" id="KW-0812">Transmembrane</keyword>
<feature type="region of interest" description="Disordered" evidence="2">
    <location>
        <begin position="443"/>
        <end position="470"/>
    </location>
</feature>
<evidence type="ECO:0000256" key="2">
    <source>
        <dbReference type="SAM" id="MobiDB-lite"/>
    </source>
</evidence>
<organism evidence="4 5">
    <name type="scientific">Nocardioides glacieisoli</name>
    <dbReference type="NCBI Taxonomy" id="1168730"/>
    <lineage>
        <taxon>Bacteria</taxon>
        <taxon>Bacillati</taxon>
        <taxon>Actinomycetota</taxon>
        <taxon>Actinomycetes</taxon>
        <taxon>Propionibacteriales</taxon>
        <taxon>Nocardioidaceae</taxon>
        <taxon>Nocardioides</taxon>
    </lineage>
</organism>
<dbReference type="OrthoDB" id="5095936at2"/>
<protein>
    <submittedName>
        <fullName evidence="4">Uncharacterized protein</fullName>
    </submittedName>
</protein>
<dbReference type="Gene3D" id="1.20.120.330">
    <property type="entry name" value="Nucleotidyltransferases domain 2"/>
    <property type="match status" value="1"/>
</dbReference>
<evidence type="ECO:0000313" key="4">
    <source>
        <dbReference type="EMBL" id="RYB91429.1"/>
    </source>
</evidence>
<evidence type="ECO:0000256" key="3">
    <source>
        <dbReference type="SAM" id="Phobius"/>
    </source>
</evidence>
<dbReference type="InterPro" id="IPR029058">
    <property type="entry name" value="AB_hydrolase_fold"/>
</dbReference>
<feature type="compositionally biased region" description="Polar residues" evidence="2">
    <location>
        <begin position="122"/>
        <end position="132"/>
    </location>
</feature>
<sequence length="517" mass="54621">MSVLEGNPDALTDRAAELLRTSDRIQDVIDSLDGIVDDDESKAVAALHSLANDVRGQLERIHGRYDGTAKAIRDYAVELTDAHLKAEAAAEELADARTDAANARDEVDAAQSALDNAVDGADTSSQDDNLSSARGRLGRADGAVDDAQDKIDQARDDMNEAAEDAIRRIEDAIADTNEGFWDKVGEFFDDLGDFLEGLAGWIGGFFEAIVDVLQKLADTITAILEVLVLLAVIVVIAVALGVSLVLAVVVVGVLAAFIAWSIYSDVTGPNPTVTPYTPDHPLDEDPTLANVLTGTKEVDGLGGSDESVVKVTKVLGPDGWYYTVTLPSTQEWLSRFGDQGAVNDLDSNLALVMTPALQAQYEAAVLSAIEQAGITPADHLMLVGFSQGGIMAGHLAAYNSDLGVDAIIVSGAPIDHMPIPDSVDVVSIQHDYDPVPRLDSAVGDGSPDHGSNWTTISEPSSAASGPTDVGNIHNATAYSQTLQNNLAQINQNHPGLNSYFPQPGGLPSVPSYYHFQE</sequence>
<dbReference type="EMBL" id="SDWS01000003">
    <property type="protein sequence ID" value="RYB91429.1"/>
    <property type="molecule type" value="Genomic_DNA"/>
</dbReference>